<keyword evidence="3" id="KW-0479">Metal-binding</keyword>
<keyword evidence="4" id="KW-0460">Magnesium</keyword>
<dbReference type="InterPro" id="IPR023214">
    <property type="entry name" value="HAD_sf"/>
</dbReference>
<name>A0A9X1Y713_9PROT</name>
<dbReference type="SFLD" id="SFLDS00003">
    <property type="entry name" value="Haloacid_Dehalogenase"/>
    <property type="match status" value="1"/>
</dbReference>
<gene>
    <name evidence="5" type="ORF">M0638_09940</name>
</gene>
<dbReference type="PANTHER" id="PTHR46193">
    <property type="entry name" value="6-PHOSPHOGLUCONATE PHOSPHATASE"/>
    <property type="match status" value="1"/>
</dbReference>
<comment type="caution">
    <text evidence="5">The sequence shown here is derived from an EMBL/GenBank/DDBJ whole genome shotgun (WGS) entry which is preliminary data.</text>
</comment>
<accession>A0A9X1Y713</accession>
<keyword evidence="5" id="KW-0378">Hydrolase</keyword>
<organism evidence="5 6">
    <name type="scientific">Roseomonas acroporae</name>
    <dbReference type="NCBI Taxonomy" id="2937791"/>
    <lineage>
        <taxon>Bacteria</taxon>
        <taxon>Pseudomonadati</taxon>
        <taxon>Pseudomonadota</taxon>
        <taxon>Alphaproteobacteria</taxon>
        <taxon>Acetobacterales</taxon>
        <taxon>Roseomonadaceae</taxon>
        <taxon>Roseomonas</taxon>
    </lineage>
</organism>
<dbReference type="InterPro" id="IPR006439">
    <property type="entry name" value="HAD-SF_hydro_IA"/>
</dbReference>
<dbReference type="Proteomes" id="UP001139516">
    <property type="component" value="Unassembled WGS sequence"/>
</dbReference>
<keyword evidence="6" id="KW-1185">Reference proteome</keyword>
<dbReference type="InterPro" id="IPR051600">
    <property type="entry name" value="Beta-PGM-like"/>
</dbReference>
<dbReference type="AlphaFoldDB" id="A0A9X1Y713"/>
<comment type="cofactor">
    <cofactor evidence="1">
        <name>Mg(2+)</name>
        <dbReference type="ChEBI" id="CHEBI:18420"/>
    </cofactor>
</comment>
<dbReference type="RefSeq" id="WP_248666825.1">
    <property type="nucleotide sequence ID" value="NZ_JALPRX010000038.1"/>
</dbReference>
<reference evidence="5" key="1">
    <citation type="submission" date="2022-04" db="EMBL/GenBank/DDBJ databases">
        <title>Roseomonas acroporae sp. nov., isolated from coral Acropora digitifera.</title>
        <authorList>
            <person name="Sun H."/>
        </authorList>
    </citation>
    <scope>NUCLEOTIDE SEQUENCE</scope>
    <source>
        <strain evidence="5">NAR14</strain>
    </source>
</reference>
<dbReference type="NCBIfam" id="TIGR01509">
    <property type="entry name" value="HAD-SF-IA-v3"/>
    <property type="match status" value="1"/>
</dbReference>
<proteinExistence type="inferred from homology"/>
<dbReference type="GO" id="GO:0016787">
    <property type="term" value="F:hydrolase activity"/>
    <property type="evidence" value="ECO:0007669"/>
    <property type="project" value="UniProtKB-KW"/>
</dbReference>
<dbReference type="InterPro" id="IPR036412">
    <property type="entry name" value="HAD-like_sf"/>
</dbReference>
<evidence type="ECO:0000256" key="2">
    <source>
        <dbReference type="ARBA" id="ARBA00006171"/>
    </source>
</evidence>
<evidence type="ECO:0000313" key="6">
    <source>
        <dbReference type="Proteomes" id="UP001139516"/>
    </source>
</evidence>
<dbReference type="SUPFAM" id="SSF56784">
    <property type="entry name" value="HAD-like"/>
    <property type="match status" value="1"/>
</dbReference>
<dbReference type="Gene3D" id="3.40.50.1000">
    <property type="entry name" value="HAD superfamily/HAD-like"/>
    <property type="match status" value="1"/>
</dbReference>
<dbReference type="InterPro" id="IPR023198">
    <property type="entry name" value="PGP-like_dom2"/>
</dbReference>
<dbReference type="GO" id="GO:0046872">
    <property type="term" value="F:metal ion binding"/>
    <property type="evidence" value="ECO:0007669"/>
    <property type="project" value="UniProtKB-KW"/>
</dbReference>
<dbReference type="EMBL" id="JALPRX010000038">
    <property type="protein sequence ID" value="MCK8784701.1"/>
    <property type="molecule type" value="Genomic_DNA"/>
</dbReference>
<dbReference type="Gene3D" id="1.10.150.240">
    <property type="entry name" value="Putative phosphatase, domain 2"/>
    <property type="match status" value="1"/>
</dbReference>
<evidence type="ECO:0000256" key="1">
    <source>
        <dbReference type="ARBA" id="ARBA00001946"/>
    </source>
</evidence>
<dbReference type="Pfam" id="PF00702">
    <property type="entry name" value="Hydrolase"/>
    <property type="match status" value="1"/>
</dbReference>
<dbReference type="PANTHER" id="PTHR46193:SF10">
    <property type="entry name" value="6-PHOSPHOGLUCONATE PHOSPHATASE"/>
    <property type="match status" value="1"/>
</dbReference>
<sequence>MPRPRAGDVRGPLAVLFDCDGVLADSEGLVNRLVAEELTGRGWAMDGNEARRLFLGLALPEMIPIVEARTGALPPDWGAALGGRIARALLERVEPMPGAPEAVRAVVMAGLPAAVASNSSRAELAAKMARLGLGPCFGPRVFSFEDVPAPKPAPDLYRAAAAACGAPPGRCVVVEDSVVGVRAGVAAGCRVLGLAAETPAAALRAAGAEVFGSMRELPGLLGLAG</sequence>
<evidence type="ECO:0000256" key="3">
    <source>
        <dbReference type="ARBA" id="ARBA00022723"/>
    </source>
</evidence>
<comment type="similarity">
    <text evidence="2">Belongs to the HAD-like hydrolase superfamily. CbbY/CbbZ/Gph/YieH family.</text>
</comment>
<dbReference type="SFLD" id="SFLDG01129">
    <property type="entry name" value="C1.5:_HAD__Beta-PGM__Phosphata"/>
    <property type="match status" value="1"/>
</dbReference>
<evidence type="ECO:0000313" key="5">
    <source>
        <dbReference type="EMBL" id="MCK8784701.1"/>
    </source>
</evidence>
<protein>
    <submittedName>
        <fullName evidence="5">HAD-IA family hydrolase</fullName>
    </submittedName>
</protein>
<evidence type="ECO:0000256" key="4">
    <source>
        <dbReference type="ARBA" id="ARBA00022842"/>
    </source>
</evidence>